<geneLocation type="chloroplast" evidence="3"/>
<name>A0A097KP46_9CHLO</name>
<feature type="compositionally biased region" description="Basic and acidic residues" evidence="1">
    <location>
        <begin position="457"/>
        <end position="479"/>
    </location>
</feature>
<evidence type="ECO:0000313" key="3">
    <source>
        <dbReference type="EMBL" id="AIT94968.1"/>
    </source>
</evidence>
<feature type="transmembrane region" description="Helical" evidence="2">
    <location>
        <begin position="133"/>
        <end position="156"/>
    </location>
</feature>
<reference evidence="3" key="1">
    <citation type="journal article" date="2014" name="BMC Evol. Biol.">
        <title>Chloroplast phylogenomic analysis resolves deep-level relationships within the green algal class Trebouxiophyceae.</title>
        <authorList>
            <person name="Lemieux C."/>
            <person name="Otis C."/>
            <person name="Turmel M."/>
        </authorList>
    </citation>
    <scope>NUCLEOTIDE SEQUENCE</scope>
</reference>
<dbReference type="RefSeq" id="YP_009106123.1">
    <property type="nucleotide sequence ID" value="NC_025540.1"/>
</dbReference>
<accession>A0A097KP46</accession>
<feature type="transmembrane region" description="Helical" evidence="2">
    <location>
        <begin position="101"/>
        <end position="121"/>
    </location>
</feature>
<feature type="transmembrane region" description="Helical" evidence="2">
    <location>
        <begin position="205"/>
        <end position="224"/>
    </location>
</feature>
<dbReference type="AlphaFoldDB" id="A0A097KP46"/>
<dbReference type="GeneID" id="22160251"/>
<keyword evidence="3" id="KW-0934">Plastid</keyword>
<organism evidence="3">
    <name type="scientific">Paradoxia multiseta</name>
    <dbReference type="NCBI Taxonomy" id="249350"/>
    <lineage>
        <taxon>Eukaryota</taxon>
        <taxon>Viridiplantae</taxon>
        <taxon>Chlorophyta</taxon>
        <taxon>core chlorophytes</taxon>
        <taxon>Trebouxiophyceae</taxon>
        <taxon>Trebouxiophyceae incertae sedis</taxon>
        <taxon>Coccomyxaceae</taxon>
        <taxon>Paradoxia</taxon>
    </lineage>
</organism>
<keyword evidence="2" id="KW-0472">Membrane</keyword>
<protein>
    <submittedName>
        <fullName evidence="3">Hypothetical chloroplast RF1</fullName>
    </submittedName>
</protein>
<keyword evidence="2" id="KW-0812">Transmembrane</keyword>
<feature type="region of interest" description="Disordered" evidence="1">
    <location>
        <begin position="415"/>
        <end position="499"/>
    </location>
</feature>
<gene>
    <name evidence="3" type="primary">ycf1</name>
</gene>
<sequence>MSLVTAIRDYIDFVNSNYDSIPAGAPLSALILPTLGYILASLKYGIVYLLSFQWLRDLAYLPLLVPQLTVSFLKEHSYPLDNPALNFFAFLEEPAYKHSKLFLGFLNSFFACLPISAAHILSGRRLLVQGIPAGVAAGSGIVVGQCWFVACVIFGLRGFLIPWFSLEPVSYIVGLGLLVHVVYKITHERRIRVIKWADRGELAQYFVLSFLLTWCEQSSIFQYLGNLTVGPEPTALDTFSSSNGGGSFLIDGSYVLGFLLGSCVFTVVFGCLSLLLRKLWLQSWSTTASRLTNQLNSLFLVLLVAFSFASVPYYGVDYLLTNGLGFLPQDKALDRTIVYPSTTGDISQILGRMSDSKSFDTDVSTFDRGVYLQEDKPLPQSFEDLNYQGEYAWTKRASKFVKHLTRTNTPSAWYKLLGNDGQGPAEDKPSSSSKADGLGQASRGFEVSSKGDGQPQLKDRSEDLKGKPLSAEARRELGVRWDGAVGGAEPPPRWPGVAHEPHAPQPLTTEGGEESGMISDLVALENDIVAKLGNAPLGQNGVEDDISYMAETVSEEGETEKQFLSLFDTGLSPLFIADMPEPSVIEKNLKKKYAENPLYSLLLRVDIDSFLARQPASHLLSPLEERTLFQKRQILGHYYDTLRQYNQLQNWDEFQTIYNGSKSFANRVYNQQFKGTLKVVRRLFSITLDRDQSEGDRRILKFDQPLFQQERGISLATRAMQDQRGSQGQALNLHEELFPFARRNSKRSPFLEGVNPRPLYAGWDEELRKLVLTNRTMPRSEAMHQTDAQVNQGLGEDAYGRFSNMFASGVSFTAWPIPEQLLAKPNSQSDVPYHVAFATSGGPQKQGLAEALQSFSEMQDQGAVGGSTWDMSRWPANLRLIDERSGAMSWTRGGFVWPGHSQLKVFGEKSSNKGT</sequence>
<keyword evidence="3" id="KW-0150">Chloroplast</keyword>
<feature type="transmembrane region" description="Helical" evidence="2">
    <location>
        <begin position="297"/>
        <end position="316"/>
    </location>
</feature>
<keyword evidence="2" id="KW-1133">Transmembrane helix</keyword>
<dbReference type="EMBL" id="KM462879">
    <property type="protein sequence ID" value="AIT94968.1"/>
    <property type="molecule type" value="Genomic_DNA"/>
</dbReference>
<evidence type="ECO:0000256" key="2">
    <source>
        <dbReference type="SAM" id="Phobius"/>
    </source>
</evidence>
<proteinExistence type="predicted"/>
<evidence type="ECO:0000256" key="1">
    <source>
        <dbReference type="SAM" id="MobiDB-lite"/>
    </source>
</evidence>
<feature type="transmembrane region" description="Helical" evidence="2">
    <location>
        <begin position="254"/>
        <end position="276"/>
    </location>
</feature>
<feature type="transmembrane region" description="Helical" evidence="2">
    <location>
        <begin position="20"/>
        <end position="42"/>
    </location>
</feature>
<feature type="transmembrane region" description="Helical" evidence="2">
    <location>
        <begin position="168"/>
        <end position="185"/>
    </location>
</feature>